<keyword evidence="4" id="KW-1185">Reference proteome</keyword>
<proteinExistence type="predicted"/>
<reference evidence="3 4" key="1">
    <citation type="submission" date="2024-11" db="EMBL/GenBank/DDBJ databases">
        <authorList>
            <person name="Heng Y.C."/>
            <person name="Lim A.C.H."/>
            <person name="Lee J.K.Y."/>
            <person name="Kittelmann S."/>
        </authorList>
    </citation>
    <scope>NUCLEOTIDE SEQUENCE [LARGE SCALE GENOMIC DNA]</scope>
    <source>
        <strain evidence="3 4">WILCCON 0114</strain>
    </source>
</reference>
<gene>
    <name evidence="3" type="ORF">ACJDT4_06475</name>
</gene>
<dbReference type="InterPro" id="IPR008988">
    <property type="entry name" value="Transcriptional_repressor_C"/>
</dbReference>
<dbReference type="Proteomes" id="UP001623592">
    <property type="component" value="Unassembled WGS sequence"/>
</dbReference>
<evidence type="ECO:0000313" key="3">
    <source>
        <dbReference type="EMBL" id="MFL0250063.1"/>
    </source>
</evidence>
<dbReference type="PANTHER" id="PTHR42954:SF2">
    <property type="entry name" value="FE(2+) TRANSPORT PROTEIN A"/>
    <property type="match status" value="1"/>
</dbReference>
<keyword evidence="1" id="KW-0408">Iron</keyword>
<name>A0ABW8TC83_9CLOT</name>
<dbReference type="Gene3D" id="2.30.30.90">
    <property type="match status" value="1"/>
</dbReference>
<dbReference type="InterPro" id="IPR007167">
    <property type="entry name" value="Fe-transptr_FeoA-like"/>
</dbReference>
<dbReference type="EMBL" id="JBJIAA010000004">
    <property type="protein sequence ID" value="MFL0250063.1"/>
    <property type="molecule type" value="Genomic_DNA"/>
</dbReference>
<evidence type="ECO:0000259" key="2">
    <source>
        <dbReference type="SMART" id="SM00899"/>
    </source>
</evidence>
<accession>A0ABW8TC83</accession>
<protein>
    <submittedName>
        <fullName evidence="3">Ferrous iron transport protein A</fullName>
    </submittedName>
</protein>
<dbReference type="InterPro" id="IPR052713">
    <property type="entry name" value="FeoA"/>
</dbReference>
<dbReference type="InterPro" id="IPR038157">
    <property type="entry name" value="FeoA_core_dom"/>
</dbReference>
<dbReference type="PANTHER" id="PTHR42954">
    <property type="entry name" value="FE(2+) TRANSPORT PROTEIN A"/>
    <property type="match status" value="1"/>
</dbReference>
<comment type="caution">
    <text evidence="3">The sequence shown here is derived from an EMBL/GenBank/DDBJ whole genome shotgun (WGS) entry which is preliminary data.</text>
</comment>
<evidence type="ECO:0000256" key="1">
    <source>
        <dbReference type="ARBA" id="ARBA00023004"/>
    </source>
</evidence>
<dbReference type="RefSeq" id="WP_406786728.1">
    <property type="nucleotide sequence ID" value="NZ_JBJIAA010000004.1"/>
</dbReference>
<dbReference type="SMART" id="SM00899">
    <property type="entry name" value="FeoA"/>
    <property type="match status" value="1"/>
</dbReference>
<evidence type="ECO:0000313" key="4">
    <source>
        <dbReference type="Proteomes" id="UP001623592"/>
    </source>
</evidence>
<feature type="domain" description="Ferrous iron transporter FeoA-like" evidence="2">
    <location>
        <begin position="1"/>
        <end position="73"/>
    </location>
</feature>
<sequence length="74" mass="8270">MSLYDLKCGEKGIIKNIVGDKKLSKRLFALGFIEGTEVKLKTAAPLGDPIIIHIRDFNIALRKKDAKNIFLKEA</sequence>
<dbReference type="Pfam" id="PF04023">
    <property type="entry name" value="FeoA"/>
    <property type="match status" value="1"/>
</dbReference>
<organism evidence="3 4">
    <name type="scientific">Clostridium neuense</name>
    <dbReference type="NCBI Taxonomy" id="1728934"/>
    <lineage>
        <taxon>Bacteria</taxon>
        <taxon>Bacillati</taxon>
        <taxon>Bacillota</taxon>
        <taxon>Clostridia</taxon>
        <taxon>Eubacteriales</taxon>
        <taxon>Clostridiaceae</taxon>
        <taxon>Clostridium</taxon>
    </lineage>
</organism>
<dbReference type="SUPFAM" id="SSF50037">
    <property type="entry name" value="C-terminal domain of transcriptional repressors"/>
    <property type="match status" value="1"/>
</dbReference>